<gene>
    <name evidence="1" type="ORF">O181_001245</name>
</gene>
<reference evidence="1" key="1">
    <citation type="submission" date="2021-03" db="EMBL/GenBank/DDBJ databases">
        <title>Draft genome sequence of rust myrtle Austropuccinia psidii MF-1, a brazilian biotype.</title>
        <authorList>
            <person name="Quecine M.C."/>
            <person name="Pachon D.M.R."/>
            <person name="Bonatelli M.L."/>
            <person name="Correr F.H."/>
            <person name="Franceschini L.M."/>
            <person name="Leite T.F."/>
            <person name="Margarido G.R.A."/>
            <person name="Almeida C.A."/>
            <person name="Ferrarezi J.A."/>
            <person name="Labate C.A."/>
        </authorList>
    </citation>
    <scope>NUCLEOTIDE SEQUENCE</scope>
    <source>
        <strain evidence="1">MF-1</strain>
    </source>
</reference>
<dbReference type="Proteomes" id="UP000765509">
    <property type="component" value="Unassembled WGS sequence"/>
</dbReference>
<dbReference type="EMBL" id="AVOT02000174">
    <property type="protein sequence ID" value="MBW0461530.1"/>
    <property type="molecule type" value="Genomic_DNA"/>
</dbReference>
<protein>
    <submittedName>
        <fullName evidence="1">Uncharacterized protein</fullName>
    </submittedName>
</protein>
<name>A0A9Q3GBM8_9BASI</name>
<evidence type="ECO:0000313" key="2">
    <source>
        <dbReference type="Proteomes" id="UP000765509"/>
    </source>
</evidence>
<sequence length="115" mass="13768">MSTVFLWLVNERNLTFLLLSISLPSFPLNHYFHKEMKDVGEDFAIYSLHLIQWNMDLPPLSFYASLEEQWDEEEELDEIETVLKVVPPTYHQYLDVFSKVKAEKRLPHYDCNHHI</sequence>
<dbReference type="AlphaFoldDB" id="A0A9Q3GBM8"/>
<organism evidence="1 2">
    <name type="scientific">Austropuccinia psidii MF-1</name>
    <dbReference type="NCBI Taxonomy" id="1389203"/>
    <lineage>
        <taxon>Eukaryota</taxon>
        <taxon>Fungi</taxon>
        <taxon>Dikarya</taxon>
        <taxon>Basidiomycota</taxon>
        <taxon>Pucciniomycotina</taxon>
        <taxon>Pucciniomycetes</taxon>
        <taxon>Pucciniales</taxon>
        <taxon>Sphaerophragmiaceae</taxon>
        <taxon>Austropuccinia</taxon>
    </lineage>
</organism>
<evidence type="ECO:0000313" key="1">
    <source>
        <dbReference type="EMBL" id="MBW0461530.1"/>
    </source>
</evidence>
<comment type="caution">
    <text evidence="1">The sequence shown here is derived from an EMBL/GenBank/DDBJ whole genome shotgun (WGS) entry which is preliminary data.</text>
</comment>
<proteinExistence type="predicted"/>
<dbReference type="OrthoDB" id="3040353at2759"/>
<accession>A0A9Q3GBM8</accession>
<keyword evidence="2" id="KW-1185">Reference proteome</keyword>